<keyword evidence="4" id="KW-1185">Reference proteome</keyword>
<reference evidence="3" key="1">
    <citation type="submission" date="2023-03" db="EMBL/GenBank/DDBJ databases">
        <title>Massive genome expansion in bonnet fungi (Mycena s.s.) driven by repeated elements and novel gene families across ecological guilds.</title>
        <authorList>
            <consortium name="Lawrence Berkeley National Laboratory"/>
            <person name="Harder C.B."/>
            <person name="Miyauchi S."/>
            <person name="Viragh M."/>
            <person name="Kuo A."/>
            <person name="Thoen E."/>
            <person name="Andreopoulos B."/>
            <person name="Lu D."/>
            <person name="Skrede I."/>
            <person name="Drula E."/>
            <person name="Henrissat B."/>
            <person name="Morin E."/>
            <person name="Kohler A."/>
            <person name="Barry K."/>
            <person name="LaButti K."/>
            <person name="Morin E."/>
            <person name="Salamov A."/>
            <person name="Lipzen A."/>
            <person name="Mereny Z."/>
            <person name="Hegedus B."/>
            <person name="Baldrian P."/>
            <person name="Stursova M."/>
            <person name="Weitz H."/>
            <person name="Taylor A."/>
            <person name="Grigoriev I.V."/>
            <person name="Nagy L.G."/>
            <person name="Martin F."/>
            <person name="Kauserud H."/>
        </authorList>
    </citation>
    <scope>NUCLEOTIDE SEQUENCE</scope>
    <source>
        <strain evidence="3">CBHHK067</strain>
    </source>
</reference>
<accession>A0AAD7GQ62</accession>
<evidence type="ECO:0000256" key="2">
    <source>
        <dbReference type="SAM" id="Phobius"/>
    </source>
</evidence>
<keyword evidence="2" id="KW-0472">Membrane</keyword>
<evidence type="ECO:0000313" key="4">
    <source>
        <dbReference type="Proteomes" id="UP001221757"/>
    </source>
</evidence>
<feature type="transmembrane region" description="Helical" evidence="2">
    <location>
        <begin position="44"/>
        <end position="63"/>
    </location>
</feature>
<comment type="caution">
    <text evidence="3">The sequence shown here is derived from an EMBL/GenBank/DDBJ whole genome shotgun (WGS) entry which is preliminary data.</text>
</comment>
<proteinExistence type="predicted"/>
<dbReference type="Proteomes" id="UP001221757">
    <property type="component" value="Unassembled WGS sequence"/>
</dbReference>
<organism evidence="3 4">
    <name type="scientific">Mycena rosella</name>
    <name type="common">Pink bonnet</name>
    <name type="synonym">Agaricus rosellus</name>
    <dbReference type="NCBI Taxonomy" id="1033263"/>
    <lineage>
        <taxon>Eukaryota</taxon>
        <taxon>Fungi</taxon>
        <taxon>Dikarya</taxon>
        <taxon>Basidiomycota</taxon>
        <taxon>Agaricomycotina</taxon>
        <taxon>Agaricomycetes</taxon>
        <taxon>Agaricomycetidae</taxon>
        <taxon>Agaricales</taxon>
        <taxon>Marasmiineae</taxon>
        <taxon>Mycenaceae</taxon>
        <taxon>Mycena</taxon>
    </lineage>
</organism>
<keyword evidence="2" id="KW-1133">Transmembrane helix</keyword>
<name>A0AAD7GQ62_MYCRO</name>
<sequence length="500" mass="56985">MNKYYLDTAYEGMIQFAWPAQFGYRVPQRSREAAVAVTMRARNAFLPLMATITMMFVLFNRFADISWRIFVIESCWCHPQWFADLESSAVGNMKTERIGGIIDSRFPDDSPLVWKHPMGQLLSQPTSPPLAPASPDRPVGNPAKDVGQKFPPVERHSGQREGEGLHAFFAHRKTQNEKWMEKETPAARSKRFAREANAAKGVAPSKKGAQVFVWEEQDSFFIHTATSRESPADMWDEFTSNQRLYDGFSDQWDLCVALAPEKEAELHDDDTNDYVDPPQALTEPNIEFHNIPGIPDGLLPEEEIGQHSTADDLRGAYNLDDKMPDDDEPYEACHDMTEVPYSRFGFTEPIAPAQYQENVRDNFCARSVGDEEWPDLKHAKYELLPALLAYLVKAKFLEDIPRELIDLRQDEADISDVWAVKVERKLLNTQPFYFIRPRGLSEENRPLSLLLQSAATTLQIVRMDWGSDFGVQEIAFHLLARASKRTGYASPRLQAHISRL</sequence>
<evidence type="ECO:0000256" key="1">
    <source>
        <dbReference type="SAM" id="MobiDB-lite"/>
    </source>
</evidence>
<feature type="region of interest" description="Disordered" evidence="1">
    <location>
        <begin position="123"/>
        <end position="158"/>
    </location>
</feature>
<dbReference type="AlphaFoldDB" id="A0AAD7GQ62"/>
<protein>
    <submittedName>
        <fullName evidence="3">Uncharacterized protein</fullName>
    </submittedName>
</protein>
<gene>
    <name evidence="3" type="ORF">B0H17DRAFT_1194524</name>
</gene>
<keyword evidence="2" id="KW-0812">Transmembrane</keyword>
<dbReference type="EMBL" id="JARKIE010000014">
    <property type="protein sequence ID" value="KAJ7702632.1"/>
    <property type="molecule type" value="Genomic_DNA"/>
</dbReference>
<evidence type="ECO:0000313" key="3">
    <source>
        <dbReference type="EMBL" id="KAJ7702632.1"/>
    </source>
</evidence>